<evidence type="ECO:0000313" key="2">
    <source>
        <dbReference type="EMBL" id="KAB8126926.1"/>
    </source>
</evidence>
<reference evidence="2 3" key="1">
    <citation type="submission" date="2019-10" db="EMBL/GenBank/DDBJ databases">
        <title>Gracilibacillus sp. nov. isolated from rice seeds.</title>
        <authorList>
            <person name="He S."/>
        </authorList>
    </citation>
    <scope>NUCLEOTIDE SEQUENCE [LARGE SCALE GENOMIC DNA]</scope>
    <source>
        <strain evidence="2 3">TD8</strain>
    </source>
</reference>
<organism evidence="2 3">
    <name type="scientific">Gracilibacillus oryzae</name>
    <dbReference type="NCBI Taxonomy" id="1672701"/>
    <lineage>
        <taxon>Bacteria</taxon>
        <taxon>Bacillati</taxon>
        <taxon>Bacillota</taxon>
        <taxon>Bacilli</taxon>
        <taxon>Bacillales</taxon>
        <taxon>Bacillaceae</taxon>
        <taxon>Gracilibacillus</taxon>
    </lineage>
</organism>
<dbReference type="Proteomes" id="UP000480246">
    <property type="component" value="Unassembled WGS sequence"/>
</dbReference>
<proteinExistence type="predicted"/>
<sequence length="258" mass="29944">MKIFYEIGDIQDKHCNNCTIKKSGNNNHECEGCSAYERLRELGSHLENISGGKKMPDHIKLEDLKSIDINLIAKLKEYGITYGQMAKQLGMNYQKFINAKNEKSNSQKVIKSKEKTMATKNNSELEQVMQQLKDDLKTYKESAGGSKELAEKYKLAAEKWEEEFHSANSQLKQNEKLLSDAQEQVDYTKRQLEEIEQIADEKKEIAAQLHKDVTRLLDLKEMHEKRIQQQDKHIEQLETMLIRYIHIKNTDGIESLII</sequence>
<evidence type="ECO:0000313" key="3">
    <source>
        <dbReference type="Proteomes" id="UP000480246"/>
    </source>
</evidence>
<feature type="coiled-coil region" evidence="1">
    <location>
        <begin position="115"/>
        <end position="240"/>
    </location>
</feature>
<dbReference type="AlphaFoldDB" id="A0A7C8KSN6"/>
<dbReference type="EMBL" id="WEID01000099">
    <property type="protein sequence ID" value="KAB8126926.1"/>
    <property type="molecule type" value="Genomic_DNA"/>
</dbReference>
<comment type="caution">
    <text evidence="2">The sequence shown here is derived from an EMBL/GenBank/DDBJ whole genome shotgun (WGS) entry which is preliminary data.</text>
</comment>
<evidence type="ECO:0000256" key="1">
    <source>
        <dbReference type="SAM" id="Coils"/>
    </source>
</evidence>
<dbReference type="RefSeq" id="WP_153406474.1">
    <property type="nucleotide sequence ID" value="NZ_ML762446.1"/>
</dbReference>
<protein>
    <submittedName>
        <fullName evidence="2">Uncharacterized protein</fullName>
    </submittedName>
</protein>
<keyword evidence="1" id="KW-0175">Coiled coil</keyword>
<gene>
    <name evidence="2" type="ORF">F9U64_19095</name>
</gene>
<keyword evidence="3" id="KW-1185">Reference proteome</keyword>
<dbReference type="SUPFAM" id="SSF57997">
    <property type="entry name" value="Tropomyosin"/>
    <property type="match status" value="1"/>
</dbReference>
<accession>A0A7C8KSN6</accession>
<name>A0A7C8KSN6_9BACI</name>